<organism evidence="1 2">
    <name type="scientific">Caerostris extrusa</name>
    <name type="common">Bark spider</name>
    <name type="synonym">Caerostris bankana</name>
    <dbReference type="NCBI Taxonomy" id="172846"/>
    <lineage>
        <taxon>Eukaryota</taxon>
        <taxon>Metazoa</taxon>
        <taxon>Ecdysozoa</taxon>
        <taxon>Arthropoda</taxon>
        <taxon>Chelicerata</taxon>
        <taxon>Arachnida</taxon>
        <taxon>Araneae</taxon>
        <taxon>Araneomorphae</taxon>
        <taxon>Entelegynae</taxon>
        <taxon>Araneoidea</taxon>
        <taxon>Araneidae</taxon>
        <taxon>Caerostris</taxon>
    </lineage>
</organism>
<sequence length="97" mass="11222">MLRDRKSLYATTVPKKKGYTHMFPDRPEHPRHGAQEMRLEVLPVLAPAPQGRLLRQLPAYRRERGVDTPQILLHQKAHVSDGFLQNAKDRVKMAQMT</sequence>
<proteinExistence type="predicted"/>
<keyword evidence="2" id="KW-1185">Reference proteome</keyword>
<name>A0AAV4WD50_CAEEX</name>
<dbReference type="EMBL" id="BPLR01015975">
    <property type="protein sequence ID" value="GIY80154.1"/>
    <property type="molecule type" value="Genomic_DNA"/>
</dbReference>
<dbReference type="Proteomes" id="UP001054945">
    <property type="component" value="Unassembled WGS sequence"/>
</dbReference>
<comment type="caution">
    <text evidence="1">The sequence shown here is derived from an EMBL/GenBank/DDBJ whole genome shotgun (WGS) entry which is preliminary data.</text>
</comment>
<gene>
    <name evidence="1" type="ORF">CEXT_282681</name>
</gene>
<evidence type="ECO:0000313" key="2">
    <source>
        <dbReference type="Proteomes" id="UP001054945"/>
    </source>
</evidence>
<reference evidence="1 2" key="1">
    <citation type="submission" date="2021-06" db="EMBL/GenBank/DDBJ databases">
        <title>Caerostris extrusa draft genome.</title>
        <authorList>
            <person name="Kono N."/>
            <person name="Arakawa K."/>
        </authorList>
    </citation>
    <scope>NUCLEOTIDE SEQUENCE [LARGE SCALE GENOMIC DNA]</scope>
</reference>
<evidence type="ECO:0000313" key="1">
    <source>
        <dbReference type="EMBL" id="GIY80154.1"/>
    </source>
</evidence>
<dbReference type="AlphaFoldDB" id="A0AAV4WD50"/>
<protein>
    <submittedName>
        <fullName evidence="1">Uncharacterized protein</fullName>
    </submittedName>
</protein>
<accession>A0AAV4WD50</accession>